<dbReference type="Gene3D" id="3.90.550.10">
    <property type="entry name" value="Spore Coat Polysaccharide Biosynthesis Protein SpsA, Chain A"/>
    <property type="match status" value="1"/>
</dbReference>
<evidence type="ECO:0000259" key="11">
    <source>
        <dbReference type="Pfam" id="PF22640"/>
    </source>
</evidence>
<keyword evidence="4 12" id="KW-0548">Nucleotidyltransferase</keyword>
<comment type="caution">
    <text evidence="12">The sequence shown here is derived from an EMBL/GenBank/DDBJ whole genome shotgun (WGS) entry which is preliminary data.</text>
</comment>
<dbReference type="GO" id="GO:0000271">
    <property type="term" value="P:polysaccharide biosynthetic process"/>
    <property type="evidence" value="ECO:0007669"/>
    <property type="project" value="InterPro"/>
</dbReference>
<evidence type="ECO:0000259" key="10">
    <source>
        <dbReference type="Pfam" id="PF01050"/>
    </source>
</evidence>
<evidence type="ECO:0000313" key="12">
    <source>
        <dbReference type="EMBL" id="EAJ9681614.1"/>
    </source>
</evidence>
<dbReference type="Pfam" id="PF01050">
    <property type="entry name" value="MannoseP_isomer"/>
    <property type="match status" value="1"/>
</dbReference>
<dbReference type="PANTHER" id="PTHR46390">
    <property type="entry name" value="MANNOSE-1-PHOSPHATE GUANYLYLTRANSFERASE"/>
    <property type="match status" value="1"/>
</dbReference>
<evidence type="ECO:0000256" key="3">
    <source>
        <dbReference type="ARBA" id="ARBA00022679"/>
    </source>
</evidence>
<dbReference type="AlphaFoldDB" id="A0A5T0JHZ1"/>
<keyword evidence="3 12" id="KW-0808">Transferase</keyword>
<protein>
    <recommendedName>
        <fullName evidence="2">mannose-1-phosphate guanylyltransferase</fullName>
        <ecNumber evidence="2">2.7.7.13</ecNumber>
    </recommendedName>
</protein>
<evidence type="ECO:0000256" key="7">
    <source>
        <dbReference type="ARBA" id="ARBA00047343"/>
    </source>
</evidence>
<reference evidence="12" key="1">
    <citation type="submission" date="2019-04" db="EMBL/GenBank/DDBJ databases">
        <authorList>
            <consortium name="NARMS: The National Antimicrobial Resistance Monitoring System"/>
        </authorList>
    </citation>
    <scope>NUCLEOTIDE SEQUENCE</scope>
    <source>
        <strain evidence="12">FSIS11919992</strain>
        <strain evidence="13">FSIS1605714</strain>
    </source>
</reference>
<proteinExistence type="inferred from homology"/>
<dbReference type="FunFam" id="3.90.550.10:FF:000046">
    <property type="entry name" value="Mannose-1-phosphate guanylyltransferase (GDP)"/>
    <property type="match status" value="1"/>
</dbReference>
<dbReference type="RefSeq" id="WP_002808675.1">
    <property type="nucleotide sequence ID" value="NZ_LBDX01000003.1"/>
</dbReference>
<dbReference type="InterPro" id="IPR029044">
    <property type="entry name" value="Nucleotide-diphossugar_trans"/>
</dbReference>
<dbReference type="FunFam" id="2.60.120.10:FF:000032">
    <property type="entry name" value="Mannose-1-phosphate guanylyltransferase/mannose-6-phosphate isomerase"/>
    <property type="match status" value="1"/>
</dbReference>
<dbReference type="EC" id="2.7.7.13" evidence="2"/>
<feature type="domain" description="Mannose-6-phosphate isomerase type II C-terminal" evidence="10">
    <location>
        <begin position="336"/>
        <end position="450"/>
    </location>
</feature>
<name>A0A5T0JHZ1_CAMCO</name>
<feature type="domain" description="MannoseP isomerase/GMP-like beta-helix" evidence="11">
    <location>
        <begin position="282"/>
        <end position="329"/>
    </location>
</feature>
<feature type="domain" description="Nucleotidyl transferase" evidence="9">
    <location>
        <begin position="3"/>
        <end position="270"/>
    </location>
</feature>
<dbReference type="SUPFAM" id="SSF51182">
    <property type="entry name" value="RmlC-like cupins"/>
    <property type="match status" value="1"/>
</dbReference>
<evidence type="ECO:0000256" key="1">
    <source>
        <dbReference type="ARBA" id="ARBA00006115"/>
    </source>
</evidence>
<gene>
    <name evidence="13" type="ORF">AZE58_04980</name>
    <name evidence="12" type="ORF">FA629_04640</name>
</gene>
<dbReference type="Pfam" id="PF22640">
    <property type="entry name" value="ManC_GMP_beta-helix"/>
    <property type="match status" value="1"/>
</dbReference>
<dbReference type="InterPro" id="IPR001538">
    <property type="entry name" value="Man6P_isomerase-2_C"/>
</dbReference>
<dbReference type="SUPFAM" id="SSF53448">
    <property type="entry name" value="Nucleotide-diphospho-sugar transferases"/>
    <property type="match status" value="1"/>
</dbReference>
<accession>A0A5T0JHZ1</accession>
<evidence type="ECO:0000256" key="2">
    <source>
        <dbReference type="ARBA" id="ARBA00012387"/>
    </source>
</evidence>
<keyword evidence="12" id="KW-0413">Isomerase</keyword>
<evidence type="ECO:0000256" key="5">
    <source>
        <dbReference type="ARBA" id="ARBA00022741"/>
    </source>
</evidence>
<evidence type="ECO:0000256" key="6">
    <source>
        <dbReference type="ARBA" id="ARBA00023134"/>
    </source>
</evidence>
<dbReference type="EMBL" id="AACCKB010000007">
    <property type="protein sequence ID" value="EAJ9681614.1"/>
    <property type="molecule type" value="Genomic_DNA"/>
</dbReference>
<dbReference type="GO" id="GO:0016853">
    <property type="term" value="F:isomerase activity"/>
    <property type="evidence" value="ECO:0007669"/>
    <property type="project" value="UniProtKB-KW"/>
</dbReference>
<dbReference type="InterPro" id="IPR011051">
    <property type="entry name" value="RmlC_Cupin_sf"/>
</dbReference>
<dbReference type="GO" id="GO:0005525">
    <property type="term" value="F:GTP binding"/>
    <property type="evidence" value="ECO:0007669"/>
    <property type="project" value="UniProtKB-KW"/>
</dbReference>
<dbReference type="InterPro" id="IPR005835">
    <property type="entry name" value="NTP_transferase_dom"/>
</dbReference>
<dbReference type="InterPro" id="IPR051161">
    <property type="entry name" value="Mannose-6P_isomerase_type2"/>
</dbReference>
<evidence type="ECO:0000313" key="13">
    <source>
        <dbReference type="EMBL" id="EAL2607567.1"/>
    </source>
</evidence>
<dbReference type="InterPro" id="IPR014710">
    <property type="entry name" value="RmlC-like_jellyroll"/>
</dbReference>
<comment type="similarity">
    <text evidence="1 8">Belongs to the mannose-6-phosphate isomerase type 2 family.</text>
</comment>
<sequence>MTNILLCGGSGTRLWPLSRILMPKQFLKLFDNISLFELALRRNSKICTNTLIVCNEEQYFLALDQILSTNKTKFILEPLARNTAAAITLACLFLHKEEVVLITPSDHLIKNEKAYQEAITKALEFANDDHLVTFGIKPDNPHTGYGYIKSKNIYDVESFIEKPDLKKAKEFLEDGNYLWNSGMFMFKVEFFLEEMQKHAKEIYDFCFKAYKNALKQDNFIKIKSLDMEKIPELSIDYALMEKSSRVKVISSDISWSDVGSFESLAKEFNNNKNYTNTNAKFLDSNNIFCYASDKNKFIATIDLDDIFIIDTQDALLVSKKSSSQKVKQIYEFIKENENLSKNHLCTHRPWGSFTILEDEKGYKIKRIEVKPGKRLSLQKHFHRNEHWIVLSGTASVEIDGIESLVRPNESIYIRMGQKHRLSNYGKIPVVIIEVQVGEYTGEDDIVRLEDDYKRI</sequence>
<dbReference type="CDD" id="cd02509">
    <property type="entry name" value="GDP-M1P_Guanylyltransferase"/>
    <property type="match status" value="1"/>
</dbReference>
<dbReference type="EMBL" id="AACMTA010000007">
    <property type="protein sequence ID" value="EAL2607567.1"/>
    <property type="molecule type" value="Genomic_DNA"/>
</dbReference>
<evidence type="ECO:0000256" key="8">
    <source>
        <dbReference type="RuleBase" id="RU004190"/>
    </source>
</evidence>
<dbReference type="InterPro" id="IPR049577">
    <property type="entry name" value="GMPP_N"/>
</dbReference>
<comment type="catalytic activity">
    <reaction evidence="7">
        <text>alpha-D-mannose 1-phosphate + GTP + H(+) = GDP-alpha-D-mannose + diphosphate</text>
        <dbReference type="Rhea" id="RHEA:15229"/>
        <dbReference type="ChEBI" id="CHEBI:15378"/>
        <dbReference type="ChEBI" id="CHEBI:33019"/>
        <dbReference type="ChEBI" id="CHEBI:37565"/>
        <dbReference type="ChEBI" id="CHEBI:57527"/>
        <dbReference type="ChEBI" id="CHEBI:58409"/>
        <dbReference type="EC" id="2.7.7.13"/>
    </reaction>
</comment>
<dbReference type="NCBIfam" id="TIGR01479">
    <property type="entry name" value="GMP_PMI"/>
    <property type="match status" value="1"/>
</dbReference>
<keyword evidence="6" id="KW-0342">GTP-binding</keyword>
<dbReference type="CDD" id="cd02213">
    <property type="entry name" value="cupin_PMI_typeII_C"/>
    <property type="match status" value="1"/>
</dbReference>
<organism evidence="12">
    <name type="scientific">Campylobacter coli</name>
    <dbReference type="NCBI Taxonomy" id="195"/>
    <lineage>
        <taxon>Bacteria</taxon>
        <taxon>Pseudomonadati</taxon>
        <taxon>Campylobacterota</taxon>
        <taxon>Epsilonproteobacteria</taxon>
        <taxon>Campylobacterales</taxon>
        <taxon>Campylobacteraceae</taxon>
        <taxon>Campylobacter</taxon>
    </lineage>
</organism>
<dbReference type="InterPro" id="IPR054566">
    <property type="entry name" value="ManC/GMP-like_b-helix"/>
</dbReference>
<dbReference type="PANTHER" id="PTHR46390:SF1">
    <property type="entry name" value="MANNOSE-1-PHOSPHATE GUANYLYLTRANSFERASE"/>
    <property type="match status" value="1"/>
</dbReference>
<dbReference type="Gene3D" id="2.60.120.10">
    <property type="entry name" value="Jelly Rolls"/>
    <property type="match status" value="1"/>
</dbReference>
<dbReference type="InterPro" id="IPR006375">
    <property type="entry name" value="Man1P_GuaTrfase/Man6P_Isoase"/>
</dbReference>
<evidence type="ECO:0000259" key="9">
    <source>
        <dbReference type="Pfam" id="PF00483"/>
    </source>
</evidence>
<dbReference type="GO" id="GO:0009298">
    <property type="term" value="P:GDP-mannose biosynthetic process"/>
    <property type="evidence" value="ECO:0007669"/>
    <property type="project" value="TreeGrafter"/>
</dbReference>
<dbReference type="GO" id="GO:0004475">
    <property type="term" value="F:mannose-1-phosphate guanylyltransferase (GTP) activity"/>
    <property type="evidence" value="ECO:0007669"/>
    <property type="project" value="UniProtKB-EC"/>
</dbReference>
<dbReference type="Pfam" id="PF00483">
    <property type="entry name" value="NTP_transferase"/>
    <property type="match status" value="1"/>
</dbReference>
<evidence type="ECO:0000256" key="4">
    <source>
        <dbReference type="ARBA" id="ARBA00022695"/>
    </source>
</evidence>
<keyword evidence="5" id="KW-0547">Nucleotide-binding</keyword>